<sequence>MKKFYIEKVLEHRGTCDASGAVAIGNSNYFIVGNDEDNILRIYDADNSGEPIEIVDTDKNNYFTNNPKQKEIDIEAATLLDGVIYWISSHGRNKKGKEKPERCNFFANQVTWQDNKFAAQQIGASYTNLLEDLIKDKSLKKYELKQASKLAPKEKGGLNIEGLCTTPEKEMLIGFRNPIPEGRALVLPLKNPKDLIDKKEISASFGQPIELDLGGLGIRSIVYWERRGFYAIIAGAYDSSSIFKLYRWSGNPQDQPEIVEGDLPPDFNPEEVVFYPNREHQIQLLSDDGNIIRDGKTPCKELPQQERYFRSLWISISE</sequence>
<name>E0U885_GLOV7</name>
<protein>
    <recommendedName>
        <fullName evidence="1">DUF3616 domain-containing protein</fullName>
    </recommendedName>
</protein>
<dbReference type="InterPro" id="IPR011041">
    <property type="entry name" value="Quinoprot_gluc/sorb_DH_b-prop"/>
</dbReference>
<gene>
    <name evidence="2" type="ordered locus">Cyan7822_5414</name>
</gene>
<dbReference type="STRING" id="497965.Cyan7822_5414"/>
<dbReference type="Pfam" id="PF12275">
    <property type="entry name" value="DUF3616"/>
    <property type="match status" value="1"/>
</dbReference>
<keyword evidence="3" id="KW-1185">Reference proteome</keyword>
<reference evidence="3" key="1">
    <citation type="journal article" date="2011" name="MBio">
        <title>Novel metabolic attributes of the genus Cyanothece, comprising a group of unicellular nitrogen-fixing Cyanobacteria.</title>
        <authorList>
            <person name="Bandyopadhyay A."/>
            <person name="Elvitigala T."/>
            <person name="Welsh E."/>
            <person name="Stockel J."/>
            <person name="Liberton M."/>
            <person name="Min H."/>
            <person name="Sherman L.A."/>
            <person name="Pakrasi H.B."/>
        </authorList>
    </citation>
    <scope>NUCLEOTIDE SEQUENCE [LARGE SCALE GENOMIC DNA]</scope>
    <source>
        <strain evidence="3">PCC 7822</strain>
    </source>
</reference>
<evidence type="ECO:0000313" key="3">
    <source>
        <dbReference type="Proteomes" id="UP000008206"/>
    </source>
</evidence>
<dbReference type="eggNOG" id="COG2374">
    <property type="taxonomic scope" value="Bacteria"/>
</dbReference>
<evidence type="ECO:0000259" key="1">
    <source>
        <dbReference type="Pfam" id="PF12275"/>
    </source>
</evidence>
<dbReference type="HOGENOM" id="CLU_064479_1_0_3"/>
<dbReference type="RefSeq" id="WP_013325328.1">
    <property type="nucleotide sequence ID" value="NC_014501.1"/>
</dbReference>
<dbReference type="KEGG" id="cyj:Cyan7822_5414"/>
<evidence type="ECO:0000313" key="2">
    <source>
        <dbReference type="EMBL" id="ADN17290.1"/>
    </source>
</evidence>
<dbReference type="Proteomes" id="UP000008206">
    <property type="component" value="Chromosome"/>
</dbReference>
<dbReference type="EMBL" id="CP002198">
    <property type="protein sequence ID" value="ADN17290.1"/>
    <property type="molecule type" value="Genomic_DNA"/>
</dbReference>
<dbReference type="InterPro" id="IPR022060">
    <property type="entry name" value="DUF3616"/>
</dbReference>
<feature type="domain" description="DUF3616" evidence="1">
    <location>
        <begin position="118"/>
        <end position="256"/>
    </location>
</feature>
<accession>E0U885</accession>
<dbReference type="SUPFAM" id="SSF50952">
    <property type="entry name" value="Soluble quinoprotein glucose dehydrogenase"/>
    <property type="match status" value="1"/>
</dbReference>
<proteinExistence type="predicted"/>
<dbReference type="OrthoDB" id="5560405at2"/>
<organism evidence="2 3">
    <name type="scientific">Gloeothece verrucosa (strain PCC 7822)</name>
    <name type="common">Cyanothece sp. (strain PCC 7822)</name>
    <dbReference type="NCBI Taxonomy" id="497965"/>
    <lineage>
        <taxon>Bacteria</taxon>
        <taxon>Bacillati</taxon>
        <taxon>Cyanobacteriota</taxon>
        <taxon>Cyanophyceae</taxon>
        <taxon>Oscillatoriophycideae</taxon>
        <taxon>Chroococcales</taxon>
        <taxon>Aphanothecaceae</taxon>
        <taxon>Gloeothece</taxon>
        <taxon>Gloeothece verrucosa</taxon>
    </lineage>
</organism>
<dbReference type="AlphaFoldDB" id="E0U885"/>